<feature type="signal peptide" evidence="1">
    <location>
        <begin position="1"/>
        <end position="22"/>
    </location>
</feature>
<feature type="chain" id="PRO_5032553251" evidence="1">
    <location>
        <begin position="23"/>
        <end position="100"/>
    </location>
</feature>
<comment type="caution">
    <text evidence="2">The sequence shown here is derived from an EMBL/GenBank/DDBJ whole genome shotgun (WGS) entry which is preliminary data.</text>
</comment>
<protein>
    <submittedName>
        <fullName evidence="2">Uncharacterized protein</fullName>
    </submittedName>
</protein>
<evidence type="ECO:0000313" key="2">
    <source>
        <dbReference type="EMBL" id="MBB5201726.1"/>
    </source>
</evidence>
<organism evidence="2 3">
    <name type="scientific">Glaciimonas immobilis</name>
    <dbReference type="NCBI Taxonomy" id="728004"/>
    <lineage>
        <taxon>Bacteria</taxon>
        <taxon>Pseudomonadati</taxon>
        <taxon>Pseudomonadota</taxon>
        <taxon>Betaproteobacteria</taxon>
        <taxon>Burkholderiales</taxon>
        <taxon>Oxalobacteraceae</taxon>
        <taxon>Glaciimonas</taxon>
    </lineage>
</organism>
<dbReference type="AlphaFoldDB" id="A0A840RXZ0"/>
<keyword evidence="3" id="KW-1185">Reference proteome</keyword>
<dbReference type="Proteomes" id="UP000571084">
    <property type="component" value="Unassembled WGS sequence"/>
</dbReference>
<gene>
    <name evidence="2" type="ORF">HNR39_003584</name>
</gene>
<dbReference type="RefSeq" id="WP_168057252.1">
    <property type="nucleotide sequence ID" value="NZ_JAAOZT010000017.1"/>
</dbReference>
<reference evidence="2 3" key="1">
    <citation type="submission" date="2020-08" db="EMBL/GenBank/DDBJ databases">
        <title>Genomic Encyclopedia of Type Strains, Phase IV (KMG-IV): sequencing the most valuable type-strain genomes for metagenomic binning, comparative biology and taxonomic classification.</title>
        <authorList>
            <person name="Goeker M."/>
        </authorList>
    </citation>
    <scope>NUCLEOTIDE SEQUENCE [LARGE SCALE GENOMIC DNA]</scope>
    <source>
        <strain evidence="2 3">DSM 23240</strain>
    </source>
</reference>
<evidence type="ECO:0000256" key="1">
    <source>
        <dbReference type="SAM" id="SignalP"/>
    </source>
</evidence>
<name>A0A840RXZ0_9BURK</name>
<evidence type="ECO:0000313" key="3">
    <source>
        <dbReference type="Proteomes" id="UP000571084"/>
    </source>
</evidence>
<keyword evidence="1" id="KW-0732">Signal</keyword>
<accession>A0A840RXZ0</accession>
<sequence>MKKLLITMLCISGIAAALPAFAGTDAQLNQEAQQFNTIQLAQADATQSGMNEKLGESMAPEMHKKMPQMMKDCMKENVQSNVTNTSADLMTQRRNLYAGH</sequence>
<proteinExistence type="predicted"/>
<dbReference type="EMBL" id="JACHHQ010000008">
    <property type="protein sequence ID" value="MBB5201726.1"/>
    <property type="molecule type" value="Genomic_DNA"/>
</dbReference>